<gene>
    <name evidence="1" type="ORF">BGW38_004493</name>
</gene>
<reference evidence="1" key="1">
    <citation type="journal article" date="2020" name="Fungal Divers.">
        <title>Resolving the Mortierellaceae phylogeny through synthesis of multi-gene phylogenetics and phylogenomics.</title>
        <authorList>
            <person name="Vandepol N."/>
            <person name="Liber J."/>
            <person name="Desiro A."/>
            <person name="Na H."/>
            <person name="Kennedy M."/>
            <person name="Barry K."/>
            <person name="Grigoriev I.V."/>
            <person name="Miller A.N."/>
            <person name="O'Donnell K."/>
            <person name="Stajich J.E."/>
            <person name="Bonito G."/>
        </authorList>
    </citation>
    <scope>NUCLEOTIDE SEQUENCE</scope>
    <source>
        <strain evidence="1">KOD1015</strain>
    </source>
</reference>
<accession>A0A9P6FQ31</accession>
<protein>
    <submittedName>
        <fullName evidence="1">Uncharacterized protein</fullName>
    </submittedName>
</protein>
<evidence type="ECO:0000313" key="2">
    <source>
        <dbReference type="Proteomes" id="UP000780801"/>
    </source>
</evidence>
<evidence type="ECO:0000313" key="1">
    <source>
        <dbReference type="EMBL" id="KAF9579304.1"/>
    </source>
</evidence>
<dbReference type="Proteomes" id="UP000780801">
    <property type="component" value="Unassembled WGS sequence"/>
</dbReference>
<dbReference type="EMBL" id="JAABOA010002875">
    <property type="protein sequence ID" value="KAF9579304.1"/>
    <property type="molecule type" value="Genomic_DNA"/>
</dbReference>
<comment type="caution">
    <text evidence="1">The sequence shown here is derived from an EMBL/GenBank/DDBJ whole genome shotgun (WGS) entry which is preliminary data.</text>
</comment>
<name>A0A9P6FQ31_9FUNG</name>
<keyword evidence="2" id="KW-1185">Reference proteome</keyword>
<dbReference type="AlphaFoldDB" id="A0A9P6FQ31"/>
<sequence>MSTRRMKQAFSKRHLCILTKPTAKFPEMDFDDGAMNKAMRDTYRLARFGKDPKALQSTSTRMDYVLNTVGGDIP</sequence>
<organism evidence="1 2">
    <name type="scientific">Lunasporangiospora selenospora</name>
    <dbReference type="NCBI Taxonomy" id="979761"/>
    <lineage>
        <taxon>Eukaryota</taxon>
        <taxon>Fungi</taxon>
        <taxon>Fungi incertae sedis</taxon>
        <taxon>Mucoromycota</taxon>
        <taxon>Mortierellomycotina</taxon>
        <taxon>Mortierellomycetes</taxon>
        <taxon>Mortierellales</taxon>
        <taxon>Mortierellaceae</taxon>
        <taxon>Lunasporangiospora</taxon>
    </lineage>
</organism>
<proteinExistence type="predicted"/>